<evidence type="ECO:0000313" key="2">
    <source>
        <dbReference type="Proteomes" id="UP000066376"/>
    </source>
</evidence>
<dbReference type="Proteomes" id="UP000066376">
    <property type="component" value="Chromosome"/>
</dbReference>
<keyword evidence="2" id="KW-1185">Reference proteome</keyword>
<dbReference type="AlphaFoldDB" id="A0A126R190"/>
<dbReference type="KEGG" id="mol:YLM1_1595"/>
<protein>
    <submittedName>
        <fullName evidence="1">Transposase</fullName>
    </submittedName>
</protein>
<dbReference type="EMBL" id="CP014265">
    <property type="protein sequence ID" value="AMK16150.1"/>
    <property type="molecule type" value="Genomic_DNA"/>
</dbReference>
<sequence length="58" mass="6854">MFSPNQYIQGITVESVFSVIKRIFSGINTSRNTNLSNKETKFKYLMYNIHRLIQLIKK</sequence>
<reference evidence="1 2" key="1">
    <citation type="journal article" date="2016" name="Genome Announc.">
        <title>Draft Genome Sequence of the Rumen Methanogen Methanobrevibacter olleyae YLM1.</title>
        <authorList>
            <person name="Kelly W.J."/>
            <person name="Li D."/>
            <person name="Lambie S.C."/>
            <person name="Cox F."/>
            <person name="Attwood G.T."/>
            <person name="Altermann E."/>
            <person name="Leahy S.C."/>
        </authorList>
    </citation>
    <scope>NUCLEOTIDE SEQUENCE [LARGE SCALE GENOMIC DNA]</scope>
    <source>
        <strain evidence="1 2">YLM1</strain>
    </source>
</reference>
<dbReference type="RefSeq" id="WP_158499606.1">
    <property type="nucleotide sequence ID" value="NZ_CP014265.1"/>
</dbReference>
<proteinExistence type="predicted"/>
<evidence type="ECO:0000313" key="1">
    <source>
        <dbReference type="EMBL" id="AMK16150.1"/>
    </source>
</evidence>
<accession>A0A126R190</accession>
<dbReference type="GeneID" id="43508634"/>
<name>A0A126R190_METOL</name>
<organism evidence="1 2">
    <name type="scientific">Methanobrevibacter olleyae</name>
    <dbReference type="NCBI Taxonomy" id="294671"/>
    <lineage>
        <taxon>Archaea</taxon>
        <taxon>Methanobacteriati</taxon>
        <taxon>Methanobacteriota</taxon>
        <taxon>Methanomada group</taxon>
        <taxon>Methanobacteria</taxon>
        <taxon>Methanobacteriales</taxon>
        <taxon>Methanobacteriaceae</taxon>
        <taxon>Methanobrevibacter</taxon>
    </lineage>
</organism>
<dbReference type="PATRIC" id="fig|294671.3.peg.1659"/>
<gene>
    <name evidence="1" type="ORF">YLM1_1595</name>
</gene>
<reference evidence="2" key="2">
    <citation type="submission" date="2016-02" db="EMBL/GenBank/DDBJ databases">
        <title>The draft genome sequence of the rumen methanogen Methanobrevibacter olleyae YLM1.</title>
        <authorList>
            <consortium name="New Zealand Agricultural Greenhouse Gas Research Centre/Pastoral Greenhouse Gas Research Consortium"/>
            <person name="Kelly W.J."/>
            <person name="Li D."/>
            <person name="Lambie S.C."/>
            <person name="Attwood G.T."/>
            <person name="Altermann E."/>
            <person name="Leahy S.C."/>
        </authorList>
    </citation>
    <scope>NUCLEOTIDE SEQUENCE [LARGE SCALE GENOMIC DNA]</scope>
    <source>
        <strain evidence="2">YLM1</strain>
    </source>
</reference>